<comment type="caution">
    <text evidence="1">The sequence shown here is derived from an EMBL/GenBank/DDBJ whole genome shotgun (WGS) entry which is preliminary data.</text>
</comment>
<dbReference type="Pfam" id="PF03382">
    <property type="entry name" value="DUF285"/>
    <property type="match status" value="1"/>
</dbReference>
<dbReference type="AlphaFoldDB" id="A0A9W6ZVR1"/>
<evidence type="ECO:0008006" key="3">
    <source>
        <dbReference type="Google" id="ProtNLM"/>
    </source>
</evidence>
<gene>
    <name evidence="1" type="ORF">TrRE_jg1403</name>
</gene>
<name>A0A9W6ZVR1_9STRA</name>
<protein>
    <recommendedName>
        <fullName evidence="3">BspA family leucine-rich repeat surface protein</fullName>
    </recommendedName>
</protein>
<sequence>MSELVFDVTDMRSMFYNAVAFSQNITGWTTNTMGFYSFYYADMFFGAAAWLDAYAYTGNSDVCNNEAPFGPAGCWSAITSGPTPAPTPAQSPI</sequence>
<accession>A0A9W6ZVR1</accession>
<evidence type="ECO:0000313" key="2">
    <source>
        <dbReference type="Proteomes" id="UP001165082"/>
    </source>
</evidence>
<keyword evidence="2" id="KW-1185">Reference proteome</keyword>
<reference evidence="1" key="1">
    <citation type="submission" date="2022-07" db="EMBL/GenBank/DDBJ databases">
        <title>Genome analysis of Parmales, a sister group of diatoms, reveals the evolutionary specialization of diatoms from phago-mixotrophs to photoautotrophs.</title>
        <authorList>
            <person name="Ban H."/>
            <person name="Sato S."/>
            <person name="Yoshikawa S."/>
            <person name="Kazumasa Y."/>
            <person name="Nakamura Y."/>
            <person name="Ichinomiya M."/>
            <person name="Saitoh K."/>
            <person name="Sato N."/>
            <person name="Blanc-Mathieu R."/>
            <person name="Endo H."/>
            <person name="Kuwata A."/>
            <person name="Ogata H."/>
        </authorList>
    </citation>
    <scope>NUCLEOTIDE SEQUENCE</scope>
</reference>
<proteinExistence type="predicted"/>
<dbReference type="EMBL" id="BRXZ01005021">
    <property type="protein sequence ID" value="GMH58901.1"/>
    <property type="molecule type" value="Genomic_DNA"/>
</dbReference>
<dbReference type="Proteomes" id="UP001165082">
    <property type="component" value="Unassembled WGS sequence"/>
</dbReference>
<evidence type="ECO:0000313" key="1">
    <source>
        <dbReference type="EMBL" id="GMH58901.1"/>
    </source>
</evidence>
<dbReference type="InterPro" id="IPR005046">
    <property type="entry name" value="DUF285"/>
</dbReference>
<organism evidence="1 2">
    <name type="scientific">Triparma retinervis</name>
    <dbReference type="NCBI Taxonomy" id="2557542"/>
    <lineage>
        <taxon>Eukaryota</taxon>
        <taxon>Sar</taxon>
        <taxon>Stramenopiles</taxon>
        <taxon>Ochrophyta</taxon>
        <taxon>Bolidophyceae</taxon>
        <taxon>Parmales</taxon>
        <taxon>Triparmaceae</taxon>
        <taxon>Triparma</taxon>
    </lineage>
</organism>